<evidence type="ECO:0000256" key="2">
    <source>
        <dbReference type="ARBA" id="ARBA00022737"/>
    </source>
</evidence>
<dbReference type="Proteomes" id="UP001162164">
    <property type="component" value="Unassembled WGS sequence"/>
</dbReference>
<evidence type="ECO:0008006" key="5">
    <source>
        <dbReference type="Google" id="ProtNLM"/>
    </source>
</evidence>
<keyword evidence="2" id="KW-0677">Repeat</keyword>
<name>A0ABQ9JLZ7_9CUCU</name>
<dbReference type="SMART" id="SM00364">
    <property type="entry name" value="LRR_BAC"/>
    <property type="match status" value="4"/>
</dbReference>
<dbReference type="PANTHER" id="PTHR24366:SF96">
    <property type="entry name" value="LEUCINE RICH REPEAT CONTAINING 53"/>
    <property type="match status" value="1"/>
</dbReference>
<accession>A0ABQ9JLZ7</accession>
<dbReference type="Pfam" id="PF13855">
    <property type="entry name" value="LRR_8"/>
    <property type="match status" value="2"/>
</dbReference>
<dbReference type="SUPFAM" id="SSF52058">
    <property type="entry name" value="L domain-like"/>
    <property type="match status" value="1"/>
</dbReference>
<dbReference type="PROSITE" id="PS51450">
    <property type="entry name" value="LRR"/>
    <property type="match status" value="4"/>
</dbReference>
<gene>
    <name evidence="3" type="ORF">NQ317_009414</name>
</gene>
<sequence length="471" mass="54140">MPLFIGFKKLFLLRITNCELHNIHWEMFDGLAKLEYLILEKNNLRFIPAFAFYGTPNLKSLSLAHNKLLDIEITDLAGLLQLEYLDLSFNNFSQLSELSLPPFPNLKLANFANNPISVIFPNTFEVMNTTDSLIIGSDDIPLTLITNSFMGLNLLQKLTLHNLELKLLKRDLFVGMPSLSELVLTGNITEIEYDAFLEISKIKKLVLSNCQIKIISMDTFMDLQKLLYLDLSNNKLESLPPGVFDNVVSLKELYLNGNKLTELPSGIFAKLHAKLIRLNENPWYCSCQMSDWKPMIVNKIKQKILTPCEYIESHFGFKYVYDNKIAPRCAQPSQFINWSVFHAMRRILKCPDYKPKLRKHLLVLQNLTHTESTKLTSTVIPTGTIFNVTTKTEKLQFKLKMHDLETNLLEVLLLILYRYWQVLLACTVLDTIKRPIIYLRSIGSLLNLKQTLNSFARCHYNSSKNAEKAPA</sequence>
<protein>
    <recommendedName>
        <fullName evidence="5">LRRCT domain-containing protein</fullName>
    </recommendedName>
</protein>
<keyword evidence="1" id="KW-0433">Leucine-rich repeat</keyword>
<dbReference type="InterPro" id="IPR032675">
    <property type="entry name" value="LRR_dom_sf"/>
</dbReference>
<reference evidence="3" key="1">
    <citation type="journal article" date="2023" name="Insect Mol. Biol.">
        <title>Genome sequencing provides insights into the evolution of gene families encoding plant cell wall-degrading enzymes in longhorned beetles.</title>
        <authorList>
            <person name="Shin N.R."/>
            <person name="Okamura Y."/>
            <person name="Kirsch R."/>
            <person name="Pauchet Y."/>
        </authorList>
    </citation>
    <scope>NUCLEOTIDE SEQUENCE</scope>
    <source>
        <strain evidence="3">MMC_N1</strain>
    </source>
</reference>
<evidence type="ECO:0000256" key="1">
    <source>
        <dbReference type="ARBA" id="ARBA00022614"/>
    </source>
</evidence>
<organism evidence="3 4">
    <name type="scientific">Molorchus minor</name>
    <dbReference type="NCBI Taxonomy" id="1323400"/>
    <lineage>
        <taxon>Eukaryota</taxon>
        <taxon>Metazoa</taxon>
        <taxon>Ecdysozoa</taxon>
        <taxon>Arthropoda</taxon>
        <taxon>Hexapoda</taxon>
        <taxon>Insecta</taxon>
        <taxon>Pterygota</taxon>
        <taxon>Neoptera</taxon>
        <taxon>Endopterygota</taxon>
        <taxon>Coleoptera</taxon>
        <taxon>Polyphaga</taxon>
        <taxon>Cucujiformia</taxon>
        <taxon>Chrysomeloidea</taxon>
        <taxon>Cerambycidae</taxon>
        <taxon>Lamiinae</taxon>
        <taxon>Monochamini</taxon>
        <taxon>Molorchus</taxon>
    </lineage>
</organism>
<dbReference type="PRINTS" id="PR00019">
    <property type="entry name" value="LEURICHRPT"/>
</dbReference>
<comment type="caution">
    <text evidence="3">The sequence shown here is derived from an EMBL/GenBank/DDBJ whole genome shotgun (WGS) entry which is preliminary data.</text>
</comment>
<evidence type="ECO:0000313" key="4">
    <source>
        <dbReference type="Proteomes" id="UP001162164"/>
    </source>
</evidence>
<dbReference type="Gene3D" id="3.80.10.10">
    <property type="entry name" value="Ribonuclease Inhibitor"/>
    <property type="match status" value="3"/>
</dbReference>
<keyword evidence="4" id="KW-1185">Reference proteome</keyword>
<dbReference type="SMART" id="SM00369">
    <property type="entry name" value="LRR_TYP"/>
    <property type="match status" value="7"/>
</dbReference>
<dbReference type="InterPro" id="IPR001611">
    <property type="entry name" value="Leu-rich_rpt"/>
</dbReference>
<dbReference type="PANTHER" id="PTHR24366">
    <property type="entry name" value="IG(IMMUNOGLOBULIN) AND LRR(LEUCINE RICH REPEAT) DOMAINS"/>
    <property type="match status" value="1"/>
</dbReference>
<proteinExistence type="predicted"/>
<evidence type="ECO:0000313" key="3">
    <source>
        <dbReference type="EMBL" id="KAJ8979234.1"/>
    </source>
</evidence>
<dbReference type="InterPro" id="IPR003591">
    <property type="entry name" value="Leu-rich_rpt_typical-subtyp"/>
</dbReference>
<dbReference type="EMBL" id="JAPWTJ010000361">
    <property type="protein sequence ID" value="KAJ8979234.1"/>
    <property type="molecule type" value="Genomic_DNA"/>
</dbReference>